<evidence type="ECO:0000313" key="2">
    <source>
        <dbReference type="EMBL" id="HGZ12510.1"/>
    </source>
</evidence>
<accession>A0A7C5AMM7</accession>
<dbReference type="GO" id="GO:0035438">
    <property type="term" value="F:cyclic-di-GMP binding"/>
    <property type="evidence" value="ECO:0007669"/>
    <property type="project" value="InterPro"/>
</dbReference>
<proteinExistence type="predicted"/>
<dbReference type="InterPro" id="IPR009875">
    <property type="entry name" value="PilZ_domain"/>
</dbReference>
<gene>
    <name evidence="2" type="ORF">ENW48_09885</name>
</gene>
<organism evidence="2">
    <name type="scientific">Desulfobacca acetoxidans</name>
    <dbReference type="NCBI Taxonomy" id="60893"/>
    <lineage>
        <taxon>Bacteria</taxon>
        <taxon>Pseudomonadati</taxon>
        <taxon>Thermodesulfobacteriota</taxon>
        <taxon>Desulfobaccia</taxon>
        <taxon>Desulfobaccales</taxon>
        <taxon>Desulfobaccaceae</taxon>
        <taxon>Desulfobacca</taxon>
    </lineage>
</organism>
<dbReference type="Gene3D" id="2.40.10.220">
    <property type="entry name" value="predicted glycosyltransferase like domains"/>
    <property type="match status" value="1"/>
</dbReference>
<dbReference type="SUPFAM" id="SSF141371">
    <property type="entry name" value="PilZ domain-like"/>
    <property type="match status" value="1"/>
</dbReference>
<protein>
    <submittedName>
        <fullName evidence="2">PilZ domain-containing protein</fullName>
    </submittedName>
</protein>
<reference evidence="2" key="1">
    <citation type="journal article" date="2020" name="mSystems">
        <title>Genome- and Community-Level Interaction Insights into Carbon Utilization and Element Cycling Functions of Hydrothermarchaeota in Hydrothermal Sediment.</title>
        <authorList>
            <person name="Zhou Z."/>
            <person name="Liu Y."/>
            <person name="Xu W."/>
            <person name="Pan J."/>
            <person name="Luo Z.H."/>
            <person name="Li M."/>
        </authorList>
    </citation>
    <scope>NUCLEOTIDE SEQUENCE [LARGE SCALE GENOMIC DNA]</scope>
    <source>
        <strain evidence="2">SpSt-853</strain>
    </source>
</reference>
<comment type="caution">
    <text evidence="2">The sequence shown here is derived from an EMBL/GenBank/DDBJ whole genome shotgun (WGS) entry which is preliminary data.</text>
</comment>
<feature type="domain" description="PilZ" evidence="1">
    <location>
        <begin position="7"/>
        <end position="101"/>
    </location>
</feature>
<dbReference type="AlphaFoldDB" id="A0A7C5AMM7"/>
<sequence length="135" mass="15334">MDAQGSDRRRRSRVPVKLTVTVRCEGEEVVVKSRNLSFKGLACEPDGRLPKNACCEVILRLAPDIEAVIRGRVVRTTNRETAIDFTAMDPESFSHLRKIVEYHAPQPEILLGELAQPAFPLSRPRILEFPRKRRS</sequence>
<dbReference type="Pfam" id="PF07238">
    <property type="entry name" value="PilZ"/>
    <property type="match status" value="1"/>
</dbReference>
<dbReference type="EMBL" id="DTKJ01000066">
    <property type="protein sequence ID" value="HGZ12510.1"/>
    <property type="molecule type" value="Genomic_DNA"/>
</dbReference>
<name>A0A7C5AMM7_9BACT</name>
<evidence type="ECO:0000259" key="1">
    <source>
        <dbReference type="Pfam" id="PF07238"/>
    </source>
</evidence>